<keyword evidence="3" id="KW-1185">Reference proteome</keyword>
<dbReference type="Proteomes" id="UP000612362">
    <property type="component" value="Unassembled WGS sequence"/>
</dbReference>
<accession>A0A8J3MQF3</accession>
<sequence length="59" mass="6629">MNSLHVTPELPQGSPTLDWESTRTEKSAIQLQERYIDIFGIRKPERAALATVQVASVFT</sequence>
<evidence type="ECO:0000313" key="2">
    <source>
        <dbReference type="EMBL" id="GHO44847.1"/>
    </source>
</evidence>
<proteinExistence type="predicted"/>
<dbReference type="AlphaFoldDB" id="A0A8J3MQF3"/>
<feature type="region of interest" description="Disordered" evidence="1">
    <location>
        <begin position="1"/>
        <end position="23"/>
    </location>
</feature>
<gene>
    <name evidence="2" type="ORF">KSX_30100</name>
</gene>
<reference evidence="2" key="1">
    <citation type="submission" date="2020-10" db="EMBL/GenBank/DDBJ databases">
        <title>Taxonomic study of unclassified bacteria belonging to the class Ktedonobacteria.</title>
        <authorList>
            <person name="Yabe S."/>
            <person name="Wang C.M."/>
            <person name="Zheng Y."/>
            <person name="Sakai Y."/>
            <person name="Cavaletti L."/>
            <person name="Monciardini P."/>
            <person name="Donadio S."/>
        </authorList>
    </citation>
    <scope>NUCLEOTIDE SEQUENCE</scope>
    <source>
        <strain evidence="2">SOSP1-1</strain>
    </source>
</reference>
<evidence type="ECO:0000256" key="1">
    <source>
        <dbReference type="SAM" id="MobiDB-lite"/>
    </source>
</evidence>
<comment type="caution">
    <text evidence="2">The sequence shown here is derived from an EMBL/GenBank/DDBJ whole genome shotgun (WGS) entry which is preliminary data.</text>
</comment>
<evidence type="ECO:0000313" key="3">
    <source>
        <dbReference type="Proteomes" id="UP000612362"/>
    </source>
</evidence>
<name>A0A8J3MQF3_9CHLR</name>
<dbReference type="EMBL" id="BNJF01000001">
    <property type="protein sequence ID" value="GHO44847.1"/>
    <property type="molecule type" value="Genomic_DNA"/>
</dbReference>
<protein>
    <submittedName>
        <fullName evidence="2">Uncharacterized protein</fullName>
    </submittedName>
</protein>
<organism evidence="2 3">
    <name type="scientific">Ktedonospora formicarum</name>
    <dbReference type="NCBI Taxonomy" id="2778364"/>
    <lineage>
        <taxon>Bacteria</taxon>
        <taxon>Bacillati</taxon>
        <taxon>Chloroflexota</taxon>
        <taxon>Ktedonobacteria</taxon>
        <taxon>Ktedonobacterales</taxon>
        <taxon>Ktedonobacteraceae</taxon>
        <taxon>Ktedonospora</taxon>
    </lineage>
</organism>